<gene>
    <name evidence="2" type="ORF">H4F99_11160</name>
</gene>
<organism evidence="2 3">
    <name type="scientific">Marilutibacter penaei</name>
    <dbReference type="NCBI Taxonomy" id="2759900"/>
    <lineage>
        <taxon>Bacteria</taxon>
        <taxon>Pseudomonadati</taxon>
        <taxon>Pseudomonadota</taxon>
        <taxon>Gammaproteobacteria</taxon>
        <taxon>Lysobacterales</taxon>
        <taxon>Lysobacteraceae</taxon>
        <taxon>Marilutibacter</taxon>
    </lineage>
</organism>
<dbReference type="Proteomes" id="UP000552587">
    <property type="component" value="Unassembled WGS sequence"/>
</dbReference>
<keyword evidence="1" id="KW-0472">Membrane</keyword>
<keyword evidence="1" id="KW-1133">Transmembrane helix</keyword>
<feature type="transmembrane region" description="Helical" evidence="1">
    <location>
        <begin position="12"/>
        <end position="30"/>
    </location>
</feature>
<keyword evidence="3" id="KW-1185">Reference proteome</keyword>
<proteinExistence type="predicted"/>
<reference evidence="2 3" key="1">
    <citation type="submission" date="2020-07" db="EMBL/GenBank/DDBJ databases">
        <authorList>
            <person name="Xu S."/>
            <person name="Li A."/>
        </authorList>
    </citation>
    <scope>NUCLEOTIDE SEQUENCE [LARGE SCALE GENOMIC DNA]</scope>
    <source>
        <strain evidence="2 3">SG-8</strain>
    </source>
</reference>
<dbReference type="AlphaFoldDB" id="A0A7W3U514"/>
<sequence>MIQRLRTTTSRLIAGAVALAGATVLLTDGYRLLLGSREPDLPAIGLLGLMVYGTYHFGHYCLRGHRAGGYRR</sequence>
<dbReference type="EMBL" id="JACHTE010000007">
    <property type="protein sequence ID" value="MBB1089048.1"/>
    <property type="molecule type" value="Genomic_DNA"/>
</dbReference>
<accession>A0A7W3U514</accession>
<evidence type="ECO:0000313" key="3">
    <source>
        <dbReference type="Proteomes" id="UP000552587"/>
    </source>
</evidence>
<evidence type="ECO:0000256" key="1">
    <source>
        <dbReference type="SAM" id="Phobius"/>
    </source>
</evidence>
<comment type="caution">
    <text evidence="2">The sequence shown here is derived from an EMBL/GenBank/DDBJ whole genome shotgun (WGS) entry which is preliminary data.</text>
</comment>
<keyword evidence="1" id="KW-0812">Transmembrane</keyword>
<protein>
    <submittedName>
        <fullName evidence="2">Uncharacterized protein</fullName>
    </submittedName>
</protein>
<feature type="transmembrane region" description="Helical" evidence="1">
    <location>
        <begin position="42"/>
        <end position="62"/>
    </location>
</feature>
<dbReference type="RefSeq" id="WP_182669821.1">
    <property type="nucleotide sequence ID" value="NZ_JACHTE010000007.1"/>
</dbReference>
<evidence type="ECO:0000313" key="2">
    <source>
        <dbReference type="EMBL" id="MBB1089048.1"/>
    </source>
</evidence>
<name>A0A7W3U514_9GAMM</name>